<evidence type="ECO:0000313" key="3">
    <source>
        <dbReference type="Proteomes" id="UP000321331"/>
    </source>
</evidence>
<dbReference type="EMBL" id="VMNF01000015">
    <property type="protein sequence ID" value="TXB95688.1"/>
    <property type="molecule type" value="Genomic_DNA"/>
</dbReference>
<keyword evidence="1" id="KW-1133">Transmembrane helix</keyword>
<feature type="transmembrane region" description="Helical" evidence="1">
    <location>
        <begin position="67"/>
        <end position="87"/>
    </location>
</feature>
<comment type="caution">
    <text evidence="2">The sequence shown here is derived from an EMBL/GenBank/DDBJ whole genome shotgun (WGS) entry which is preliminary data.</text>
</comment>
<reference evidence="2 3" key="1">
    <citation type="submission" date="2019-07" db="EMBL/GenBank/DDBJ databases">
        <title>The First High-Quality Draft Genome Sequence of the Causal Agent of the Current Panama Disease Epidemic.</title>
        <authorList>
            <person name="Warmington R.J."/>
            <person name="Kay W."/>
            <person name="Jeffries A."/>
            <person name="Bebber D."/>
            <person name="Moore K."/>
            <person name="Studholme D.J."/>
        </authorList>
    </citation>
    <scope>NUCLEOTIDE SEQUENCE [LARGE SCALE GENOMIC DNA]</scope>
    <source>
        <strain evidence="2 3">TR4</strain>
    </source>
</reference>
<keyword evidence="1" id="KW-0472">Membrane</keyword>
<evidence type="ECO:0000313" key="2">
    <source>
        <dbReference type="EMBL" id="TXB95688.1"/>
    </source>
</evidence>
<accession>A0A5C6SD30</accession>
<organism evidence="2 3">
    <name type="scientific">Fusarium oxysporum f. sp. cubense</name>
    <dbReference type="NCBI Taxonomy" id="61366"/>
    <lineage>
        <taxon>Eukaryota</taxon>
        <taxon>Fungi</taxon>
        <taxon>Dikarya</taxon>
        <taxon>Ascomycota</taxon>
        <taxon>Pezizomycotina</taxon>
        <taxon>Sordariomycetes</taxon>
        <taxon>Hypocreomycetidae</taxon>
        <taxon>Hypocreales</taxon>
        <taxon>Nectriaceae</taxon>
        <taxon>Fusarium</taxon>
        <taxon>Fusarium oxysporum species complex</taxon>
    </lineage>
</organism>
<keyword evidence="1" id="KW-0812">Transmembrane</keyword>
<protein>
    <submittedName>
        <fullName evidence="2">Uncharacterized protein</fullName>
    </submittedName>
</protein>
<gene>
    <name evidence="2" type="ORF">FocTR4_00016035</name>
</gene>
<dbReference type="Proteomes" id="UP000321331">
    <property type="component" value="Unassembled WGS sequence"/>
</dbReference>
<evidence type="ECO:0000256" key="1">
    <source>
        <dbReference type="SAM" id="Phobius"/>
    </source>
</evidence>
<sequence>MQDIFLRQGDPVDLLRAYLKACWQSLRTTWIWRFFTATYPCLPKSVPVFSKTDKVPCVSQLSQHRIILIYAFTPIIVQQVLMSLHISRTFNKVWDMVGAPVLAYTTLRYLNIPFDFFMLWICLHYIVYTGISSHSGLRILMFPLTLSPLLSYFNAELSIEDHDLYHRYCWRIAKNYGKQTRLWDRVFGTCSVRLESNASNIDYKNRIEVPFY</sequence>
<proteinExistence type="predicted"/>
<dbReference type="AlphaFoldDB" id="A0A5C6SD30"/>
<name>A0A5C6SD30_FUSOC</name>
<feature type="transmembrane region" description="Helical" evidence="1">
    <location>
        <begin position="107"/>
        <end position="128"/>
    </location>
</feature>